<feature type="compositionally biased region" description="Basic and acidic residues" evidence="1">
    <location>
        <begin position="71"/>
        <end position="89"/>
    </location>
</feature>
<reference evidence="2 3" key="1">
    <citation type="submission" date="2017-05" db="EMBL/GenBank/DDBJ databases">
        <title>Whole genome sequence of Pseudomonas putida isolate 1312 commercialized as a biostimulant.</title>
        <authorList>
            <person name="Crovadore J."/>
            <person name="Blanc P."/>
            <person name="Chablais R."/>
            <person name="Cochard B."/>
            <person name="Grizard D."/>
            <person name="Lefort F."/>
        </authorList>
    </citation>
    <scope>NUCLEOTIDE SEQUENCE [LARGE SCALE GENOMIC DNA]</scope>
    <source>
        <strain evidence="2 3">1312</strain>
    </source>
</reference>
<sequence>MANNQDKGGNQGNPDMGAGNNTAGTGQQGGQGSGGGMPNQQQPGQNQPGQKPEDKMNKDWDRSSDTGSKGGRPEDTETDKQNQADKDRMGGQQSQRDNPQRDQDR</sequence>
<protein>
    <submittedName>
        <fullName evidence="2">Uncharacterized protein</fullName>
    </submittedName>
</protein>
<name>A0A1Y3KSK3_PSEPU</name>
<dbReference type="AlphaFoldDB" id="A0A1Y3KSK3"/>
<gene>
    <name evidence="2" type="ORF">B8W72_19540</name>
</gene>
<accession>A0A1Y3KSK3</accession>
<feature type="compositionally biased region" description="Basic and acidic residues" evidence="1">
    <location>
        <begin position="51"/>
        <end position="64"/>
    </location>
</feature>
<dbReference type="RefSeq" id="WP_086977346.1">
    <property type="nucleotide sequence ID" value="NZ_NFSB01000083.1"/>
</dbReference>
<evidence type="ECO:0000256" key="1">
    <source>
        <dbReference type="SAM" id="MobiDB-lite"/>
    </source>
</evidence>
<feature type="compositionally biased region" description="Low complexity" evidence="1">
    <location>
        <begin position="38"/>
        <end position="50"/>
    </location>
</feature>
<feature type="compositionally biased region" description="Gly residues" evidence="1">
    <location>
        <begin position="26"/>
        <end position="37"/>
    </location>
</feature>
<feature type="region of interest" description="Disordered" evidence="1">
    <location>
        <begin position="1"/>
        <end position="105"/>
    </location>
</feature>
<comment type="caution">
    <text evidence="2">The sequence shown here is derived from an EMBL/GenBank/DDBJ whole genome shotgun (WGS) entry which is preliminary data.</text>
</comment>
<organism evidence="2 3">
    <name type="scientific">Pseudomonas putida</name>
    <name type="common">Arthrobacter siderocapsulatus</name>
    <dbReference type="NCBI Taxonomy" id="303"/>
    <lineage>
        <taxon>Bacteria</taxon>
        <taxon>Pseudomonadati</taxon>
        <taxon>Pseudomonadota</taxon>
        <taxon>Gammaproteobacteria</taxon>
        <taxon>Pseudomonadales</taxon>
        <taxon>Pseudomonadaceae</taxon>
        <taxon>Pseudomonas</taxon>
    </lineage>
</organism>
<feature type="compositionally biased region" description="Low complexity" evidence="1">
    <location>
        <begin position="16"/>
        <end position="25"/>
    </location>
</feature>
<evidence type="ECO:0000313" key="3">
    <source>
        <dbReference type="Proteomes" id="UP000196082"/>
    </source>
</evidence>
<dbReference type="EMBL" id="NFSB01000083">
    <property type="protein sequence ID" value="OUM28838.1"/>
    <property type="molecule type" value="Genomic_DNA"/>
</dbReference>
<dbReference type="Proteomes" id="UP000196082">
    <property type="component" value="Unassembled WGS sequence"/>
</dbReference>
<evidence type="ECO:0000313" key="2">
    <source>
        <dbReference type="EMBL" id="OUM28838.1"/>
    </source>
</evidence>
<proteinExistence type="predicted"/>